<dbReference type="NCBIfam" id="TIGR01467">
    <property type="entry name" value="cobI_cbiL"/>
    <property type="match status" value="1"/>
</dbReference>
<comment type="caution">
    <text evidence="9">The sequence shown here is derived from an EMBL/GenBank/DDBJ whole genome shotgun (WGS) entry which is preliminary data.</text>
</comment>
<keyword evidence="10" id="KW-1185">Reference proteome</keyword>
<evidence type="ECO:0000256" key="3">
    <source>
        <dbReference type="ARBA" id="ARBA00022573"/>
    </source>
</evidence>
<dbReference type="InterPro" id="IPR014776">
    <property type="entry name" value="4pyrrole_Mease_sub2"/>
</dbReference>
<dbReference type="PANTHER" id="PTHR43467:SF2">
    <property type="entry name" value="COBALT-PRECORRIN-2 C(20)-METHYLTRANSFERASE"/>
    <property type="match status" value="1"/>
</dbReference>
<evidence type="ECO:0000256" key="7">
    <source>
        <dbReference type="PIRNR" id="PIRNR036427"/>
    </source>
</evidence>
<comment type="pathway">
    <text evidence="1">Cofactor biosynthesis; adenosylcobalamin biosynthesis.</text>
</comment>
<gene>
    <name evidence="9" type="ORF">ACFQGP_05075</name>
</gene>
<protein>
    <submittedName>
        <fullName evidence="9">Cobalt-factor II C(20)-methyltransferase</fullName>
        <ecNumber evidence="9">2.1.1.151</ecNumber>
    </submittedName>
</protein>
<dbReference type="InterPro" id="IPR035996">
    <property type="entry name" value="4pyrrol_Methylase_sf"/>
</dbReference>
<keyword evidence="3" id="KW-0169">Cobalamin biosynthesis</keyword>
<keyword evidence="6" id="KW-0949">S-adenosyl-L-methionine</keyword>
<evidence type="ECO:0000256" key="6">
    <source>
        <dbReference type="ARBA" id="ARBA00022691"/>
    </source>
</evidence>
<reference evidence="10" key="1">
    <citation type="journal article" date="2019" name="Int. J. Syst. Evol. Microbiol.">
        <title>The Global Catalogue of Microorganisms (GCM) 10K type strain sequencing project: providing services to taxonomists for standard genome sequencing and annotation.</title>
        <authorList>
            <consortium name="The Broad Institute Genomics Platform"/>
            <consortium name="The Broad Institute Genome Sequencing Center for Infectious Disease"/>
            <person name="Wu L."/>
            <person name="Ma J."/>
        </authorList>
    </citation>
    <scope>NUCLEOTIDE SEQUENCE [LARGE SCALE GENOMIC DNA]</scope>
    <source>
        <strain evidence="10">CCM 8904</strain>
    </source>
</reference>
<dbReference type="PIRSF" id="PIRSF036427">
    <property type="entry name" value="Precrrn-2_mtase"/>
    <property type="match status" value="1"/>
</dbReference>
<dbReference type="Gene3D" id="3.30.950.10">
    <property type="entry name" value="Methyltransferase, Cobalt-precorrin-4 Transmethylase, Domain 2"/>
    <property type="match status" value="1"/>
</dbReference>
<keyword evidence="4 9" id="KW-0489">Methyltransferase</keyword>
<dbReference type="InterPro" id="IPR012382">
    <property type="entry name" value="CobI/CbiL"/>
</dbReference>
<dbReference type="NCBIfam" id="NF004059">
    <property type="entry name" value="PRK05576.1-2"/>
    <property type="match status" value="1"/>
</dbReference>
<evidence type="ECO:0000256" key="1">
    <source>
        <dbReference type="ARBA" id="ARBA00004953"/>
    </source>
</evidence>
<keyword evidence="5 9" id="KW-0808">Transferase</keyword>
<organism evidence="9 10">
    <name type="scientific">Loigolactobacillus jiayinensis</name>
    <dbReference type="NCBI Taxonomy" id="2486016"/>
    <lineage>
        <taxon>Bacteria</taxon>
        <taxon>Bacillati</taxon>
        <taxon>Bacillota</taxon>
        <taxon>Bacilli</taxon>
        <taxon>Lactobacillales</taxon>
        <taxon>Lactobacillaceae</taxon>
        <taxon>Loigolactobacillus</taxon>
    </lineage>
</organism>
<dbReference type="InterPro" id="IPR000878">
    <property type="entry name" value="4pyrrol_Mease"/>
</dbReference>
<name>A0ABW1RDY4_9LACO</name>
<dbReference type="Gene3D" id="3.40.1010.10">
    <property type="entry name" value="Cobalt-precorrin-4 Transmethylase, Domain 1"/>
    <property type="match status" value="1"/>
</dbReference>
<dbReference type="RefSeq" id="WP_125551706.1">
    <property type="nucleotide sequence ID" value="NZ_JBHSSL010000027.1"/>
</dbReference>
<evidence type="ECO:0000256" key="4">
    <source>
        <dbReference type="ARBA" id="ARBA00022603"/>
    </source>
</evidence>
<proteinExistence type="inferred from homology"/>
<accession>A0ABW1RDY4</accession>
<dbReference type="EMBL" id="JBHSSL010000027">
    <property type="protein sequence ID" value="MFC6169953.1"/>
    <property type="molecule type" value="Genomic_DNA"/>
</dbReference>
<dbReference type="EC" id="2.1.1.151" evidence="9"/>
<dbReference type="GO" id="GO:0032259">
    <property type="term" value="P:methylation"/>
    <property type="evidence" value="ECO:0007669"/>
    <property type="project" value="UniProtKB-KW"/>
</dbReference>
<comment type="similarity">
    <text evidence="2 7">Belongs to the precorrin methyltransferase family.</text>
</comment>
<dbReference type="PANTHER" id="PTHR43467">
    <property type="entry name" value="COBALT-PRECORRIN-2 C(20)-METHYLTRANSFERASE"/>
    <property type="match status" value="1"/>
</dbReference>
<dbReference type="SUPFAM" id="SSF53790">
    <property type="entry name" value="Tetrapyrrole methylase"/>
    <property type="match status" value="1"/>
</dbReference>
<evidence type="ECO:0000259" key="8">
    <source>
        <dbReference type="Pfam" id="PF00590"/>
    </source>
</evidence>
<dbReference type="GO" id="GO:0043781">
    <property type="term" value="F:cobalt-factor II C20-methyltransferase activity"/>
    <property type="evidence" value="ECO:0007669"/>
    <property type="project" value="UniProtKB-EC"/>
</dbReference>
<dbReference type="Pfam" id="PF00590">
    <property type="entry name" value="TP_methylase"/>
    <property type="match status" value="1"/>
</dbReference>
<evidence type="ECO:0000256" key="2">
    <source>
        <dbReference type="ARBA" id="ARBA00005879"/>
    </source>
</evidence>
<evidence type="ECO:0000313" key="10">
    <source>
        <dbReference type="Proteomes" id="UP001596289"/>
    </source>
</evidence>
<sequence length="234" mass="25413">MAKFYGIGVGPGDPELLTVKATQRIKKLDVLYTPLAHHGGISVAEKIAQPYLPTTLEIKQRHFPMVKDLATKEKSWAAIAAEIVSDVQAGHDVGFLTLGDPSVYSTYSYILERVQDQIEVETIAGISSFSQIAASLSLPLMLDDELLTVVPATTDEATLKSALDLNDNLVIMKVATHWQMVYRLLADANLLEHAIVVANASMAQQAITPVSQLTAASKLPYFATMLVKKHQTLG</sequence>
<dbReference type="Proteomes" id="UP001596289">
    <property type="component" value="Unassembled WGS sequence"/>
</dbReference>
<evidence type="ECO:0000256" key="5">
    <source>
        <dbReference type="ARBA" id="ARBA00022679"/>
    </source>
</evidence>
<dbReference type="InterPro" id="IPR014777">
    <property type="entry name" value="4pyrrole_Mease_sub1"/>
</dbReference>
<dbReference type="InterPro" id="IPR006364">
    <property type="entry name" value="CobI/CbiL/CobIJ_dom"/>
</dbReference>
<dbReference type="CDD" id="cd11645">
    <property type="entry name" value="Precorrin_2_C20_MT"/>
    <property type="match status" value="1"/>
</dbReference>
<feature type="domain" description="Tetrapyrrole methylase" evidence="8">
    <location>
        <begin position="3"/>
        <end position="209"/>
    </location>
</feature>
<evidence type="ECO:0000313" key="9">
    <source>
        <dbReference type="EMBL" id="MFC6169953.1"/>
    </source>
</evidence>